<evidence type="ECO:0008006" key="3">
    <source>
        <dbReference type="Google" id="ProtNLM"/>
    </source>
</evidence>
<dbReference type="EMBL" id="FOHO01000001">
    <property type="protein sequence ID" value="SES66555.1"/>
    <property type="molecule type" value="Genomic_DNA"/>
</dbReference>
<dbReference type="RefSeq" id="WP_090731648.1">
    <property type="nucleotide sequence ID" value="NZ_FOHO01000001.1"/>
</dbReference>
<dbReference type="OrthoDB" id="3078668at2"/>
<accession>A0A1H9YDK4</accession>
<protein>
    <recommendedName>
        <fullName evidence="3">Phage major tail tube protein</fullName>
    </recommendedName>
</protein>
<sequence>MTARAQLKNFAVWVDGRGYAGNAQSYQPPALALSTEEFRAAGMDGPIRIDTGMEAMSVTITLTELSAEVQKRFGLVRNGRTQITARGSVEDFDGTVHAELHSMRGTIVRIGPGAWQPGTPPTLEVEMSLDYFRQERDGESVVEVDLVNMMRVIGGEDQLAARRDAMGI</sequence>
<evidence type="ECO:0000313" key="1">
    <source>
        <dbReference type="EMBL" id="SES66555.1"/>
    </source>
</evidence>
<dbReference type="InterPro" id="IPR006498">
    <property type="entry name" value="Tail_tube"/>
</dbReference>
<dbReference type="Pfam" id="PF04985">
    <property type="entry name" value="Phage_tube"/>
    <property type="match status" value="1"/>
</dbReference>
<organism evidence="1 2">
    <name type="scientific">Paracoccus homiensis</name>
    <dbReference type="NCBI Taxonomy" id="364199"/>
    <lineage>
        <taxon>Bacteria</taxon>
        <taxon>Pseudomonadati</taxon>
        <taxon>Pseudomonadota</taxon>
        <taxon>Alphaproteobacteria</taxon>
        <taxon>Rhodobacterales</taxon>
        <taxon>Paracoccaceae</taxon>
        <taxon>Paracoccus</taxon>
    </lineage>
</organism>
<name>A0A1H9YDK4_9RHOB</name>
<dbReference type="STRING" id="364199.SAMN04489858_101115"/>
<gene>
    <name evidence="1" type="ORF">SAMN04489858_101115</name>
</gene>
<reference evidence="1 2" key="1">
    <citation type="submission" date="2016-10" db="EMBL/GenBank/DDBJ databases">
        <authorList>
            <person name="de Groot N.N."/>
        </authorList>
    </citation>
    <scope>NUCLEOTIDE SEQUENCE [LARGE SCALE GENOMIC DNA]</scope>
    <source>
        <strain evidence="1 2">DSM 17862</strain>
    </source>
</reference>
<dbReference type="AlphaFoldDB" id="A0A1H9YDK4"/>
<proteinExistence type="predicted"/>
<evidence type="ECO:0000313" key="2">
    <source>
        <dbReference type="Proteomes" id="UP000199180"/>
    </source>
</evidence>
<keyword evidence="2" id="KW-1185">Reference proteome</keyword>
<dbReference type="NCBIfam" id="TIGR01611">
    <property type="entry name" value="tail_tube"/>
    <property type="match status" value="1"/>
</dbReference>
<dbReference type="Proteomes" id="UP000199180">
    <property type="component" value="Unassembled WGS sequence"/>
</dbReference>